<keyword evidence="14 17" id="KW-0676">Redox-active center</keyword>
<evidence type="ECO:0000313" key="19">
    <source>
        <dbReference type="Proteomes" id="UP001243623"/>
    </source>
</evidence>
<dbReference type="PANTHER" id="PTHR36701:SF1">
    <property type="entry name" value="EPOXYQUEUOSINE REDUCTASE QUEH"/>
    <property type="match status" value="1"/>
</dbReference>
<dbReference type="KEGG" id="sgbi:P3F81_05615"/>
<evidence type="ECO:0000256" key="17">
    <source>
        <dbReference type="HAMAP-Rule" id="MF_02089"/>
    </source>
</evidence>
<dbReference type="EMBL" id="CP120678">
    <property type="protein sequence ID" value="WIW71768.1"/>
    <property type="molecule type" value="Genomic_DNA"/>
</dbReference>
<proteinExistence type="inferred from homology"/>
<keyword evidence="10 17" id="KW-0560">Oxidoreductase</keyword>
<evidence type="ECO:0000256" key="1">
    <source>
        <dbReference type="ARBA" id="ARBA00002268"/>
    </source>
</evidence>
<dbReference type="Pfam" id="PF02677">
    <property type="entry name" value="QueH"/>
    <property type="match status" value="1"/>
</dbReference>
<dbReference type="EC" id="1.17.99.6" evidence="4 17"/>
<sequence>MKLLLHMCCGPCSAYPIKRLRDMGYEPTGYFFNPNIHPYKEFKHRLETAIEFAEKVQLPITVDREYTLEAFLMSALNAPNGRCIVCYELRLRQAAKFAKENGYEVFTTSLLVSPYQNHEVITATAKRIAEEENIKFLYEDFRTGWYEGVDISKNLELYRQPYCGCIFSERDRYYKKKNKK</sequence>
<feature type="disulfide bond" description="Redox-active" evidence="17">
    <location>
        <begin position="163"/>
        <end position="165"/>
    </location>
</feature>
<comment type="catalytic activity">
    <reaction evidence="16 17">
        <text>epoxyqueuosine(34) in tRNA + AH2 = queuosine(34) in tRNA + A + H2O</text>
        <dbReference type="Rhea" id="RHEA:32159"/>
        <dbReference type="Rhea" id="RHEA-COMP:18571"/>
        <dbReference type="Rhea" id="RHEA-COMP:18582"/>
        <dbReference type="ChEBI" id="CHEBI:13193"/>
        <dbReference type="ChEBI" id="CHEBI:15377"/>
        <dbReference type="ChEBI" id="CHEBI:17499"/>
        <dbReference type="ChEBI" id="CHEBI:194431"/>
        <dbReference type="ChEBI" id="CHEBI:194443"/>
        <dbReference type="EC" id="1.17.99.6"/>
    </reaction>
</comment>
<evidence type="ECO:0000256" key="12">
    <source>
        <dbReference type="ARBA" id="ARBA00023014"/>
    </source>
</evidence>
<keyword evidence="8 17" id="KW-0479">Metal-binding</keyword>
<keyword evidence="9 17" id="KW-0671">Queuosine biosynthesis</keyword>
<dbReference type="GO" id="GO:0046872">
    <property type="term" value="F:metal ion binding"/>
    <property type="evidence" value="ECO:0007669"/>
    <property type="project" value="UniProtKB-KW"/>
</dbReference>
<keyword evidence="13 17" id="KW-1015">Disulfide bond</keyword>
<evidence type="ECO:0000256" key="6">
    <source>
        <dbReference type="ARBA" id="ARBA00022485"/>
    </source>
</evidence>
<reference evidence="18" key="1">
    <citation type="submission" date="2023-03" db="EMBL/GenBank/DDBJ databases">
        <title>Selenobaculum gbiensis gen. nov. sp. nov., a new bacterium isolated from the gut microbiota of IBD patient.</title>
        <authorList>
            <person name="Yeo S."/>
            <person name="Park H."/>
            <person name="Huh C.S."/>
        </authorList>
    </citation>
    <scope>NUCLEOTIDE SEQUENCE</scope>
    <source>
        <strain evidence="18">ICN-92133</strain>
    </source>
</reference>
<dbReference type="HAMAP" id="MF_02089">
    <property type="entry name" value="QueH"/>
    <property type="match status" value="1"/>
</dbReference>
<dbReference type="InterPro" id="IPR014729">
    <property type="entry name" value="Rossmann-like_a/b/a_fold"/>
</dbReference>
<accession>A0A9Y2AKF7</accession>
<dbReference type="GO" id="GO:0051539">
    <property type="term" value="F:4 iron, 4 sulfur cluster binding"/>
    <property type="evidence" value="ECO:0007669"/>
    <property type="project" value="UniProtKB-UniRule"/>
</dbReference>
<evidence type="ECO:0000256" key="7">
    <source>
        <dbReference type="ARBA" id="ARBA00022694"/>
    </source>
</evidence>
<evidence type="ECO:0000313" key="18">
    <source>
        <dbReference type="EMBL" id="WIW71768.1"/>
    </source>
</evidence>
<evidence type="ECO:0000256" key="10">
    <source>
        <dbReference type="ARBA" id="ARBA00023002"/>
    </source>
</evidence>
<evidence type="ECO:0000256" key="4">
    <source>
        <dbReference type="ARBA" id="ARBA00012622"/>
    </source>
</evidence>
<dbReference type="GO" id="GO:0052693">
    <property type="term" value="F:epoxyqueuosine reductase activity"/>
    <property type="evidence" value="ECO:0007669"/>
    <property type="project" value="UniProtKB-UniRule"/>
</dbReference>
<gene>
    <name evidence="17" type="primary">queH</name>
    <name evidence="18" type="ORF">P3F81_05615</name>
</gene>
<dbReference type="AlphaFoldDB" id="A0A9Y2AKF7"/>
<dbReference type="PANTHER" id="PTHR36701">
    <property type="entry name" value="EPOXYQUEUOSINE REDUCTASE QUEH"/>
    <property type="match status" value="1"/>
</dbReference>
<evidence type="ECO:0000256" key="16">
    <source>
        <dbReference type="ARBA" id="ARBA00047415"/>
    </source>
</evidence>
<comment type="function">
    <text evidence="1 17">Catalyzes the conversion of epoxyqueuosine (oQ) to queuosine (Q), which is a hypermodified base found in the wobble positions of tRNA(Asp), tRNA(Asn), tRNA(His) and tRNA(Tyr).</text>
</comment>
<keyword evidence="19" id="KW-1185">Reference proteome</keyword>
<dbReference type="SUPFAM" id="SSF52402">
    <property type="entry name" value="Adenine nucleotide alpha hydrolases-like"/>
    <property type="match status" value="1"/>
</dbReference>
<dbReference type="RefSeq" id="WP_147668265.1">
    <property type="nucleotide sequence ID" value="NZ_CP120678.1"/>
</dbReference>
<protein>
    <recommendedName>
        <fullName evidence="5 17">Epoxyqueuosine reductase QueH</fullName>
        <ecNumber evidence="4 17">1.17.99.6</ecNumber>
    </recommendedName>
    <alternativeName>
        <fullName evidence="15 17">Queuosine biosynthesis protein QueH</fullName>
    </alternativeName>
</protein>
<evidence type="ECO:0000256" key="13">
    <source>
        <dbReference type="ARBA" id="ARBA00023157"/>
    </source>
</evidence>
<keyword evidence="7 17" id="KW-0819">tRNA processing</keyword>
<evidence type="ECO:0000256" key="11">
    <source>
        <dbReference type="ARBA" id="ARBA00023004"/>
    </source>
</evidence>
<evidence type="ECO:0000256" key="5">
    <source>
        <dbReference type="ARBA" id="ARBA00016895"/>
    </source>
</evidence>
<evidence type="ECO:0000256" key="3">
    <source>
        <dbReference type="ARBA" id="ARBA00008207"/>
    </source>
</evidence>
<dbReference type="GO" id="GO:0008616">
    <property type="term" value="P:tRNA queuosine(34) biosynthetic process"/>
    <property type="evidence" value="ECO:0007669"/>
    <property type="project" value="UniProtKB-UniRule"/>
</dbReference>
<evidence type="ECO:0000256" key="15">
    <source>
        <dbReference type="ARBA" id="ARBA00031446"/>
    </source>
</evidence>
<feature type="binding site" evidence="17">
    <location>
        <position position="9"/>
    </location>
    <ligand>
        <name>[4Fe-4S] cluster</name>
        <dbReference type="ChEBI" id="CHEBI:49883"/>
    </ligand>
</feature>
<keyword evidence="6 17" id="KW-0004">4Fe-4S</keyword>
<dbReference type="Gene3D" id="3.40.50.620">
    <property type="entry name" value="HUPs"/>
    <property type="match status" value="1"/>
</dbReference>
<organism evidence="18 19">
    <name type="scientific">Selenobaculum gibii</name>
    <dbReference type="NCBI Taxonomy" id="3054208"/>
    <lineage>
        <taxon>Bacteria</taxon>
        <taxon>Bacillati</taxon>
        <taxon>Bacillota</taxon>
        <taxon>Negativicutes</taxon>
        <taxon>Selenomonadales</taxon>
        <taxon>Selenomonadaceae</taxon>
        <taxon>Selenobaculum</taxon>
    </lineage>
</organism>
<keyword evidence="11 17" id="KW-0408">Iron</keyword>
<name>A0A9Y2AKF7_9FIRM</name>
<comment type="pathway">
    <text evidence="2 17">tRNA modification; tRNA-queuosine biosynthesis.</text>
</comment>
<dbReference type="Proteomes" id="UP001243623">
    <property type="component" value="Chromosome"/>
</dbReference>
<feature type="binding site" evidence="17">
    <location>
        <position position="86"/>
    </location>
    <ligand>
        <name>[4Fe-4S] cluster</name>
        <dbReference type="ChEBI" id="CHEBI:49883"/>
    </ligand>
</feature>
<feature type="binding site" evidence="17">
    <location>
        <position position="8"/>
    </location>
    <ligand>
        <name>[4Fe-4S] cluster</name>
        <dbReference type="ChEBI" id="CHEBI:49883"/>
    </ligand>
</feature>
<evidence type="ECO:0000256" key="8">
    <source>
        <dbReference type="ARBA" id="ARBA00022723"/>
    </source>
</evidence>
<feature type="binding site" evidence="17">
    <location>
        <position position="83"/>
    </location>
    <ligand>
        <name>[4Fe-4S] cluster</name>
        <dbReference type="ChEBI" id="CHEBI:49883"/>
    </ligand>
</feature>
<keyword evidence="12 17" id="KW-0411">Iron-sulfur</keyword>
<evidence type="ECO:0000256" key="9">
    <source>
        <dbReference type="ARBA" id="ARBA00022785"/>
    </source>
</evidence>
<evidence type="ECO:0000256" key="14">
    <source>
        <dbReference type="ARBA" id="ARBA00023284"/>
    </source>
</evidence>
<comment type="similarity">
    <text evidence="3 17">Belongs to the QueH family.</text>
</comment>
<evidence type="ECO:0000256" key="2">
    <source>
        <dbReference type="ARBA" id="ARBA00004691"/>
    </source>
</evidence>
<dbReference type="InterPro" id="IPR003828">
    <property type="entry name" value="QueH"/>
</dbReference>